<keyword evidence="3" id="KW-1185">Reference proteome</keyword>
<evidence type="ECO:0000313" key="3">
    <source>
        <dbReference type="Proteomes" id="UP000400981"/>
    </source>
</evidence>
<sequence>MKRFAILAACAAVLSFVLAACSTTGQSVPSPAQVAARVCPPVEVAISSLQQVNGMSDTALKALSDAQPVVRAVCESGSTADAVNLQTLASAGLPAIITVAKASPLSAQDQDRIVMGVTTAQILLAAAIAAWPVDIPAAASAPAAK</sequence>
<organism evidence="2 3">
    <name type="scientific">Pandoraea eparura</name>
    <dbReference type="NCBI Taxonomy" id="2508291"/>
    <lineage>
        <taxon>Bacteria</taxon>
        <taxon>Pseudomonadati</taxon>
        <taxon>Pseudomonadota</taxon>
        <taxon>Betaproteobacteria</taxon>
        <taxon>Burkholderiales</taxon>
        <taxon>Burkholderiaceae</taxon>
        <taxon>Pandoraea</taxon>
    </lineage>
</organism>
<keyword evidence="1" id="KW-0732">Signal</keyword>
<accession>A0A5E4X1G0</accession>
<gene>
    <name evidence="2" type="ORF">PEP31012_03627</name>
</gene>
<evidence type="ECO:0000313" key="2">
    <source>
        <dbReference type="EMBL" id="VVE30132.1"/>
    </source>
</evidence>
<dbReference type="OrthoDB" id="8943204at2"/>
<protein>
    <recommendedName>
        <fullName evidence="4">Lipoprotein</fullName>
    </recommendedName>
</protein>
<feature type="chain" id="PRO_5023134665" description="Lipoprotein" evidence="1">
    <location>
        <begin position="20"/>
        <end position="145"/>
    </location>
</feature>
<evidence type="ECO:0000256" key="1">
    <source>
        <dbReference type="SAM" id="SignalP"/>
    </source>
</evidence>
<dbReference type="Proteomes" id="UP000400981">
    <property type="component" value="Unassembled WGS sequence"/>
</dbReference>
<feature type="signal peptide" evidence="1">
    <location>
        <begin position="1"/>
        <end position="19"/>
    </location>
</feature>
<dbReference type="RefSeq" id="WP_150590699.1">
    <property type="nucleotide sequence ID" value="NZ_CABPSH010000010.1"/>
</dbReference>
<proteinExistence type="predicted"/>
<dbReference type="EMBL" id="CABPSH010000010">
    <property type="protein sequence ID" value="VVE30132.1"/>
    <property type="molecule type" value="Genomic_DNA"/>
</dbReference>
<dbReference type="AlphaFoldDB" id="A0A5E4X1G0"/>
<evidence type="ECO:0008006" key="4">
    <source>
        <dbReference type="Google" id="ProtNLM"/>
    </source>
</evidence>
<reference evidence="2 3" key="1">
    <citation type="submission" date="2019-08" db="EMBL/GenBank/DDBJ databases">
        <authorList>
            <person name="Peeters C."/>
        </authorList>
    </citation>
    <scope>NUCLEOTIDE SEQUENCE [LARGE SCALE GENOMIC DNA]</scope>
    <source>
        <strain evidence="2 3">LMG 31012</strain>
    </source>
</reference>
<dbReference type="PROSITE" id="PS51257">
    <property type="entry name" value="PROKAR_LIPOPROTEIN"/>
    <property type="match status" value="1"/>
</dbReference>
<name>A0A5E4X1G0_9BURK</name>